<evidence type="ECO:0000313" key="8">
    <source>
        <dbReference type="Proteomes" id="UP000016936"/>
    </source>
</evidence>
<evidence type="ECO:0000256" key="4">
    <source>
        <dbReference type="SAM" id="Phobius"/>
    </source>
</evidence>
<dbReference type="Gene3D" id="3.10.350.10">
    <property type="entry name" value="LysM domain"/>
    <property type="match status" value="1"/>
</dbReference>
<evidence type="ECO:0000259" key="6">
    <source>
        <dbReference type="PROSITE" id="PS51782"/>
    </source>
</evidence>
<dbReference type="Proteomes" id="UP000016936">
    <property type="component" value="Unassembled WGS sequence"/>
</dbReference>
<evidence type="ECO:0000256" key="2">
    <source>
        <dbReference type="ARBA" id="ARBA00023026"/>
    </source>
</evidence>
<organism evidence="7 8">
    <name type="scientific">Cochliobolus heterostrophus (strain C5 / ATCC 48332 / race O)</name>
    <name type="common">Southern corn leaf blight fungus</name>
    <name type="synonym">Bipolaris maydis</name>
    <dbReference type="NCBI Taxonomy" id="701091"/>
    <lineage>
        <taxon>Eukaryota</taxon>
        <taxon>Fungi</taxon>
        <taxon>Dikarya</taxon>
        <taxon>Ascomycota</taxon>
        <taxon>Pezizomycotina</taxon>
        <taxon>Dothideomycetes</taxon>
        <taxon>Pleosporomycetidae</taxon>
        <taxon>Pleosporales</taxon>
        <taxon>Pleosporineae</taxon>
        <taxon>Pleosporaceae</taxon>
        <taxon>Bipolaris</taxon>
    </lineage>
</organism>
<dbReference type="HOGENOM" id="CLU_1427850_0_0_1"/>
<feature type="chain" id="PRO_5004027368" description="LysM domain-containing protein" evidence="5">
    <location>
        <begin position="20"/>
        <end position="190"/>
    </location>
</feature>
<keyword evidence="4" id="KW-0812">Transmembrane</keyword>
<dbReference type="InterPro" id="IPR036779">
    <property type="entry name" value="LysM_dom_sf"/>
</dbReference>
<protein>
    <recommendedName>
        <fullName evidence="6">LysM domain-containing protein</fullName>
    </recommendedName>
</protein>
<evidence type="ECO:0000256" key="5">
    <source>
        <dbReference type="SAM" id="SignalP"/>
    </source>
</evidence>
<dbReference type="InterPro" id="IPR018392">
    <property type="entry name" value="LysM"/>
</dbReference>
<name>M2V5N3_COCH5</name>
<keyword evidence="4" id="KW-0472">Membrane</keyword>
<keyword evidence="1" id="KW-0147">Chitin-binding</keyword>
<dbReference type="GO" id="GO:0008061">
    <property type="term" value="F:chitin binding"/>
    <property type="evidence" value="ECO:0007669"/>
    <property type="project" value="UniProtKB-KW"/>
</dbReference>
<dbReference type="STRING" id="701091.M2V5N3"/>
<dbReference type="EMBL" id="KB445571">
    <property type="protein sequence ID" value="EMD95262.1"/>
    <property type="molecule type" value="Genomic_DNA"/>
</dbReference>
<dbReference type="PROSITE" id="PS51782">
    <property type="entry name" value="LYSM"/>
    <property type="match status" value="1"/>
</dbReference>
<keyword evidence="5" id="KW-0732">Signal</keyword>
<feature type="region of interest" description="Disordered" evidence="3">
    <location>
        <begin position="113"/>
        <end position="141"/>
    </location>
</feature>
<keyword evidence="2" id="KW-0843">Virulence</keyword>
<feature type="compositionally biased region" description="Polar residues" evidence="3">
    <location>
        <begin position="113"/>
        <end position="137"/>
    </location>
</feature>
<accession>M2V5N3</accession>
<dbReference type="SUPFAM" id="SSF54106">
    <property type="entry name" value="LysM domain"/>
    <property type="match status" value="1"/>
</dbReference>
<feature type="transmembrane region" description="Helical" evidence="4">
    <location>
        <begin position="164"/>
        <end position="185"/>
    </location>
</feature>
<sequence length="190" mass="20382">MKFLLFSSLFTQLFCLGTARFEPPPTTADPSTIKDCTWWFVAKASDTCDQIAPSYGINVEQLVRYNPILATSCTFVDGASYCVEQNFGVPPVDSPPTTVASSTPTTLATSTKFSSTLPATSTTPGNGVVTPQPTQPGMSAKTAPVRRATYDLIFDLTSDLIVDIIIDIIVGLIVDIIVGLIVNYMRIAFG</sequence>
<dbReference type="PANTHER" id="PTHR34997:SF1">
    <property type="entry name" value="PEPTIDOGLYCAN-BINDING LYSIN DOMAIN"/>
    <property type="match status" value="1"/>
</dbReference>
<feature type="domain" description="LysM" evidence="6">
    <location>
        <begin position="38"/>
        <end position="83"/>
    </location>
</feature>
<dbReference type="CDD" id="cd00118">
    <property type="entry name" value="LysM"/>
    <property type="match status" value="1"/>
</dbReference>
<keyword evidence="8" id="KW-1185">Reference proteome</keyword>
<dbReference type="AlphaFoldDB" id="M2V5N3"/>
<gene>
    <name evidence="7" type="ORF">COCHEDRAFT_1129592</name>
</gene>
<dbReference type="PANTHER" id="PTHR34997">
    <property type="entry name" value="AM15"/>
    <property type="match status" value="1"/>
</dbReference>
<feature type="signal peptide" evidence="5">
    <location>
        <begin position="1"/>
        <end position="19"/>
    </location>
</feature>
<reference evidence="7 8" key="1">
    <citation type="journal article" date="2012" name="PLoS Pathog.">
        <title>Diverse lifestyles and strategies of plant pathogenesis encoded in the genomes of eighteen Dothideomycetes fungi.</title>
        <authorList>
            <person name="Ohm R.A."/>
            <person name="Feau N."/>
            <person name="Henrissat B."/>
            <person name="Schoch C.L."/>
            <person name="Horwitz B.A."/>
            <person name="Barry K.W."/>
            <person name="Condon B.J."/>
            <person name="Copeland A.C."/>
            <person name="Dhillon B."/>
            <person name="Glaser F."/>
            <person name="Hesse C.N."/>
            <person name="Kosti I."/>
            <person name="LaButti K."/>
            <person name="Lindquist E.A."/>
            <person name="Lucas S."/>
            <person name="Salamov A.A."/>
            <person name="Bradshaw R.E."/>
            <person name="Ciuffetti L."/>
            <person name="Hamelin R.C."/>
            <person name="Kema G.H.J."/>
            <person name="Lawrence C."/>
            <person name="Scott J.A."/>
            <person name="Spatafora J.W."/>
            <person name="Turgeon B.G."/>
            <person name="de Wit P.J.G.M."/>
            <person name="Zhong S."/>
            <person name="Goodwin S.B."/>
            <person name="Grigoriev I.V."/>
        </authorList>
    </citation>
    <scope>NUCLEOTIDE SEQUENCE [LARGE SCALE GENOMIC DNA]</scope>
    <source>
        <strain evidence="8">C5 / ATCC 48332 / race O</strain>
    </source>
</reference>
<evidence type="ECO:0000313" key="7">
    <source>
        <dbReference type="EMBL" id="EMD95262.1"/>
    </source>
</evidence>
<evidence type="ECO:0000256" key="1">
    <source>
        <dbReference type="ARBA" id="ARBA00022669"/>
    </source>
</evidence>
<keyword evidence="4" id="KW-1133">Transmembrane helix</keyword>
<proteinExistence type="predicted"/>
<evidence type="ECO:0000256" key="3">
    <source>
        <dbReference type="SAM" id="MobiDB-lite"/>
    </source>
</evidence>
<dbReference type="InterPro" id="IPR052210">
    <property type="entry name" value="LysM1-like"/>
</dbReference>
<reference evidence="8" key="2">
    <citation type="journal article" date="2013" name="PLoS Genet.">
        <title>Comparative genome structure, secondary metabolite, and effector coding capacity across Cochliobolus pathogens.</title>
        <authorList>
            <person name="Condon B.J."/>
            <person name="Leng Y."/>
            <person name="Wu D."/>
            <person name="Bushley K.E."/>
            <person name="Ohm R.A."/>
            <person name="Otillar R."/>
            <person name="Martin J."/>
            <person name="Schackwitz W."/>
            <person name="Grimwood J."/>
            <person name="MohdZainudin N."/>
            <person name="Xue C."/>
            <person name="Wang R."/>
            <person name="Manning V.A."/>
            <person name="Dhillon B."/>
            <person name="Tu Z.J."/>
            <person name="Steffenson B.J."/>
            <person name="Salamov A."/>
            <person name="Sun H."/>
            <person name="Lowry S."/>
            <person name="LaButti K."/>
            <person name="Han J."/>
            <person name="Copeland A."/>
            <person name="Lindquist E."/>
            <person name="Barry K."/>
            <person name="Schmutz J."/>
            <person name="Baker S.E."/>
            <person name="Ciuffetti L.M."/>
            <person name="Grigoriev I.V."/>
            <person name="Zhong S."/>
            <person name="Turgeon B.G."/>
        </authorList>
    </citation>
    <scope>NUCLEOTIDE SEQUENCE [LARGE SCALE GENOMIC DNA]</scope>
    <source>
        <strain evidence="8">C5 / ATCC 48332 / race O</strain>
    </source>
</reference>